<evidence type="ECO:0000313" key="1">
    <source>
        <dbReference type="EMBL" id="RAH74269.1"/>
    </source>
</evidence>
<protein>
    <submittedName>
        <fullName evidence="1">Uncharacterized protein</fullName>
    </submittedName>
</protein>
<accession>A0ACD1HLE9</accession>
<sequence>MRVRIEVVLVVVVVVVVLAVDARAAAAAGAEMGILEFTTGLAFGYSGSREKVVRYVRWVCVFFRLNFPGLNVEDWGRGRGAGWRYIGGN</sequence>
<dbReference type="EMBL" id="KZ824936">
    <property type="protein sequence ID" value="RAH74269.1"/>
    <property type="molecule type" value="Genomic_DNA"/>
</dbReference>
<evidence type="ECO:0000313" key="2">
    <source>
        <dbReference type="Proteomes" id="UP000249661"/>
    </source>
</evidence>
<name>A0ACD1HLE9_9EURO</name>
<reference evidence="1" key="1">
    <citation type="submission" date="2018-02" db="EMBL/GenBank/DDBJ databases">
        <title>The genomes of Aspergillus section Nigri reveals drivers in fungal speciation.</title>
        <authorList>
            <consortium name="DOE Joint Genome Institute"/>
            <person name="Vesth T.C."/>
            <person name="Nybo J."/>
            <person name="Theobald S."/>
            <person name="Brandl J."/>
            <person name="Frisvad J.C."/>
            <person name="Nielsen K.F."/>
            <person name="Lyhne E.K."/>
            <person name="Kogle M.E."/>
            <person name="Kuo A."/>
            <person name="Riley R."/>
            <person name="Clum A."/>
            <person name="Nolan M."/>
            <person name="Lipzen A."/>
            <person name="Salamov A."/>
            <person name="Henrissat B."/>
            <person name="Wiebenga A."/>
            <person name="De vries R.P."/>
            <person name="Grigoriev I.V."/>
            <person name="Mortensen U.H."/>
            <person name="Andersen M.R."/>
            <person name="Baker S.E."/>
        </authorList>
    </citation>
    <scope>NUCLEOTIDE SEQUENCE</scope>
    <source>
        <strain evidence="1">CBS 121060</strain>
    </source>
</reference>
<organism evidence="1 2">
    <name type="scientific">Aspergillus aculeatinus CBS 121060</name>
    <dbReference type="NCBI Taxonomy" id="1448322"/>
    <lineage>
        <taxon>Eukaryota</taxon>
        <taxon>Fungi</taxon>
        <taxon>Dikarya</taxon>
        <taxon>Ascomycota</taxon>
        <taxon>Pezizomycotina</taxon>
        <taxon>Eurotiomycetes</taxon>
        <taxon>Eurotiomycetidae</taxon>
        <taxon>Eurotiales</taxon>
        <taxon>Aspergillaceae</taxon>
        <taxon>Aspergillus</taxon>
        <taxon>Aspergillus subgen. Circumdati</taxon>
    </lineage>
</organism>
<keyword evidence="2" id="KW-1185">Reference proteome</keyword>
<dbReference type="Proteomes" id="UP000249661">
    <property type="component" value="Unassembled WGS sequence"/>
</dbReference>
<gene>
    <name evidence="1" type="ORF">BO66DRAFT_388325</name>
</gene>
<proteinExistence type="predicted"/>